<dbReference type="GO" id="GO:0009098">
    <property type="term" value="P:L-leucine biosynthetic process"/>
    <property type="evidence" value="ECO:0007669"/>
    <property type="project" value="TreeGrafter"/>
</dbReference>
<keyword evidence="1" id="KW-0464">Manganese</keyword>
<dbReference type="InterPro" id="IPR013785">
    <property type="entry name" value="Aldolase_TIM"/>
</dbReference>
<proteinExistence type="predicted"/>
<dbReference type="PANTHER" id="PTHR10277">
    <property type="entry name" value="HOMOCITRATE SYNTHASE-RELATED"/>
    <property type="match status" value="1"/>
</dbReference>
<evidence type="ECO:0000313" key="3">
    <source>
        <dbReference type="EMBL" id="MCU6706172.1"/>
    </source>
</evidence>
<dbReference type="SUPFAM" id="SSF51569">
    <property type="entry name" value="Aldolase"/>
    <property type="match status" value="1"/>
</dbReference>
<comment type="caution">
    <text evidence="3">The sequence shown here is derived from an EMBL/GenBank/DDBJ whole genome shotgun (WGS) entry which is preliminary data.</text>
</comment>
<dbReference type="GO" id="GO:0003852">
    <property type="term" value="F:2-isopropylmalate synthase activity"/>
    <property type="evidence" value="ECO:0007669"/>
    <property type="project" value="TreeGrafter"/>
</dbReference>
<reference evidence="3 4" key="1">
    <citation type="journal article" date="2021" name="ISME Commun">
        <title>Automated analysis of genomic sequences facilitates high-throughput and comprehensive description of bacteria.</title>
        <authorList>
            <person name="Hitch T.C.A."/>
        </authorList>
    </citation>
    <scope>NUCLEOTIDE SEQUENCE [LARGE SCALE GENOMIC DNA]</scope>
    <source>
        <strain evidence="3 4">Sanger_31</strain>
    </source>
</reference>
<dbReference type="Proteomes" id="UP001208131">
    <property type="component" value="Unassembled WGS sequence"/>
</dbReference>
<protein>
    <submittedName>
        <fullName evidence="3">Aldolase catalytic domain-containing protein</fullName>
    </submittedName>
</protein>
<dbReference type="PROSITE" id="PS50991">
    <property type="entry name" value="PYR_CT"/>
    <property type="match status" value="1"/>
</dbReference>
<name>A0AAE3IKL1_9FIRM</name>
<dbReference type="RefSeq" id="WP_267301342.1">
    <property type="nucleotide sequence ID" value="NZ_JAOQJZ010000009.1"/>
</dbReference>
<evidence type="ECO:0000259" key="2">
    <source>
        <dbReference type="PROSITE" id="PS50991"/>
    </source>
</evidence>
<dbReference type="InterPro" id="IPR050073">
    <property type="entry name" value="2-IPM_HCS-like"/>
</dbReference>
<organism evidence="3 4">
    <name type="scientific">Hominimerdicola aceti</name>
    <dbReference type="NCBI Taxonomy" id="2981726"/>
    <lineage>
        <taxon>Bacteria</taxon>
        <taxon>Bacillati</taxon>
        <taxon>Bacillota</taxon>
        <taxon>Clostridia</taxon>
        <taxon>Eubacteriales</taxon>
        <taxon>Oscillospiraceae</taxon>
        <taxon>Hominimerdicola</taxon>
    </lineage>
</organism>
<dbReference type="PANTHER" id="PTHR10277:SF9">
    <property type="entry name" value="2-ISOPROPYLMALATE SYNTHASE 1, CHLOROPLASTIC-RELATED"/>
    <property type="match status" value="1"/>
</dbReference>
<evidence type="ECO:0000256" key="1">
    <source>
        <dbReference type="ARBA" id="ARBA00023211"/>
    </source>
</evidence>
<gene>
    <name evidence="3" type="ORF">OCV57_09585</name>
</gene>
<sequence>MANQAKTINQKGDLMSYRPDIKLLDATIRDGGLVNNFGFSDEFVKELYKTNIKSGVEYMEFGYKASKELFDVKEFGKWKFCDEEDIRAIVGENDSPLKLSVMADVGRCDFKKDILPKSESVIDMIRIATYTHQMPGALEMINYCHDMGYETTINIMAVSASREDDIAQALDLVAKSPVDVIYLVDSYGSLFPEQVRRLTAQYCEVAEASGKKVGVHMHNNQQLAFANTIESISHGASFADATMSGMGRGAGNCFMEQMLSFLRNPNYKLTPTLKFVEKYVAEERAKGSQWGYDVPYMLTGALNRHPRAAISFLKDNRTDYNELYMDLLNELS</sequence>
<dbReference type="CDD" id="cd07944">
    <property type="entry name" value="DRE_TIM_HOA_like"/>
    <property type="match status" value="1"/>
</dbReference>
<accession>A0AAE3IKL1</accession>
<dbReference type="Gene3D" id="3.20.20.70">
    <property type="entry name" value="Aldolase class I"/>
    <property type="match status" value="1"/>
</dbReference>
<dbReference type="AlphaFoldDB" id="A0AAE3IKL1"/>
<evidence type="ECO:0000313" key="4">
    <source>
        <dbReference type="Proteomes" id="UP001208131"/>
    </source>
</evidence>
<dbReference type="Pfam" id="PF00682">
    <property type="entry name" value="HMGL-like"/>
    <property type="match status" value="1"/>
</dbReference>
<dbReference type="InterPro" id="IPR000891">
    <property type="entry name" value="PYR_CT"/>
</dbReference>
<keyword evidence="4" id="KW-1185">Reference proteome</keyword>
<dbReference type="EMBL" id="JAOQJZ010000009">
    <property type="protein sequence ID" value="MCU6706172.1"/>
    <property type="molecule type" value="Genomic_DNA"/>
</dbReference>
<feature type="domain" description="Pyruvate carboxyltransferase" evidence="2">
    <location>
        <begin position="21"/>
        <end position="277"/>
    </location>
</feature>